<proteinExistence type="predicted"/>
<evidence type="ECO:0000256" key="1">
    <source>
        <dbReference type="ARBA" id="ARBA00022679"/>
    </source>
</evidence>
<organism evidence="4 5">
    <name type="scientific">Sutterella wadsworthensis 2_1_59BFAA</name>
    <dbReference type="NCBI Taxonomy" id="742823"/>
    <lineage>
        <taxon>Bacteria</taxon>
        <taxon>Pseudomonadati</taxon>
        <taxon>Pseudomonadota</taxon>
        <taxon>Betaproteobacteria</taxon>
        <taxon>Burkholderiales</taxon>
        <taxon>Sutterellaceae</taxon>
        <taxon>Sutterella</taxon>
    </lineage>
</organism>
<dbReference type="eggNOG" id="COG3550">
    <property type="taxonomic scope" value="Bacteria"/>
</dbReference>
<dbReference type="HOGENOM" id="CLU_637644_0_0_4"/>
<evidence type="ECO:0000313" key="4">
    <source>
        <dbReference type="EMBL" id="EKB31127.1"/>
    </source>
</evidence>
<name>K1JTW8_9BURK</name>
<gene>
    <name evidence="4" type="ORF">HMPREF9465_01232</name>
</gene>
<evidence type="ECO:0000259" key="3">
    <source>
        <dbReference type="Pfam" id="PF07804"/>
    </source>
</evidence>
<dbReference type="RefSeq" id="WP_005435160.1">
    <property type="nucleotide sequence ID" value="NZ_JH815516.1"/>
</dbReference>
<feature type="domain" description="HipA-like C-terminal" evidence="3">
    <location>
        <begin position="226"/>
        <end position="401"/>
    </location>
</feature>
<dbReference type="GO" id="GO:0016301">
    <property type="term" value="F:kinase activity"/>
    <property type="evidence" value="ECO:0007669"/>
    <property type="project" value="UniProtKB-KW"/>
</dbReference>
<dbReference type="AlphaFoldDB" id="K1JTW8"/>
<protein>
    <recommendedName>
        <fullName evidence="3">HipA-like C-terminal domain-containing protein</fullName>
    </recommendedName>
</protein>
<dbReference type="PATRIC" id="fig|742823.3.peg.1224"/>
<reference evidence="4 5" key="1">
    <citation type="submission" date="2012-05" db="EMBL/GenBank/DDBJ databases">
        <title>The Genome Sequence of Sutterella wadsworthensis 2_1_59BFAA.</title>
        <authorList>
            <consortium name="The Broad Institute Genome Sequencing Platform"/>
            <person name="Earl A."/>
            <person name="Ward D."/>
            <person name="Feldgarden M."/>
            <person name="Gevers D."/>
            <person name="Daigneault M."/>
            <person name="Strauss J."/>
            <person name="Allen-Vercoe E."/>
            <person name="Walker B."/>
            <person name="Young S.K."/>
            <person name="Zeng Q."/>
            <person name="Gargeya S."/>
            <person name="Fitzgerald M."/>
            <person name="Haas B."/>
            <person name="Abouelleil A."/>
            <person name="Alvarado L."/>
            <person name="Arachchi H.M."/>
            <person name="Berlin A.M."/>
            <person name="Chapman S.B."/>
            <person name="Goldberg J."/>
            <person name="Griggs A."/>
            <person name="Gujja S."/>
            <person name="Hansen M."/>
            <person name="Howarth C."/>
            <person name="Imamovic A."/>
            <person name="Larimer J."/>
            <person name="McCowen C."/>
            <person name="Montmayeur A."/>
            <person name="Murphy C."/>
            <person name="Neiman D."/>
            <person name="Pearson M."/>
            <person name="Priest M."/>
            <person name="Roberts A."/>
            <person name="Saif S."/>
            <person name="Shea T."/>
            <person name="Sisk P."/>
            <person name="Sykes S."/>
            <person name="Wortman J."/>
            <person name="Nusbaum C."/>
            <person name="Birren B."/>
        </authorList>
    </citation>
    <scope>NUCLEOTIDE SEQUENCE [LARGE SCALE GENOMIC DNA]</scope>
    <source>
        <strain evidence="4 5">2_1_59BFAA</strain>
    </source>
</reference>
<sequence length="430" mass="47185">MRSPSLRLYEIRARWLPGDPLVGRLAVPLSTGPRSGTLQDPGASPAQAARAAAVMRFQYDGDWVESGVPLGADLPLEHGVLRPRLGKSAFGFLEDRAISAPVFSIFNDPASPLSGLPEGAGRLETTALLLPHRTDSLGALSVTPVDVDPLPERPRVKRQSELPELIYAYHAMERGKAGSDEVSLLQNGLTLPGRRPVFTVERHREAQTARLRSMLDPIDRPLWMHMALVAAKRCGIRTVETDLEHEMGENILFTRRADRRGANADAPADKPLLTLTGATLAARQESPRPVPPGYLALADILNGGGAAPKEDLPQMWRRIAFQLLTGGAGDSLNRWQFHREPLGWRLSPAHTLEWNPSAQGRGLTMDGRRRLSCADDAIPYARYFGLTVSDAKGILMEMRRILSGWEGLAEEFGADPRDIAYMAPLFEENL</sequence>
<evidence type="ECO:0000256" key="2">
    <source>
        <dbReference type="ARBA" id="ARBA00022777"/>
    </source>
</evidence>
<dbReference type="Proteomes" id="UP000005835">
    <property type="component" value="Unassembled WGS sequence"/>
</dbReference>
<dbReference type="InterPro" id="IPR012893">
    <property type="entry name" value="HipA-like_C"/>
</dbReference>
<comment type="caution">
    <text evidence="4">The sequence shown here is derived from an EMBL/GenBank/DDBJ whole genome shotgun (WGS) entry which is preliminary data.</text>
</comment>
<keyword evidence="5" id="KW-1185">Reference proteome</keyword>
<dbReference type="OrthoDB" id="9805913at2"/>
<keyword evidence="1" id="KW-0808">Transferase</keyword>
<accession>K1JTW8</accession>
<dbReference type="Pfam" id="PF07804">
    <property type="entry name" value="HipA_C"/>
    <property type="match status" value="1"/>
</dbReference>
<dbReference type="EMBL" id="ADMG01000031">
    <property type="protein sequence ID" value="EKB31127.1"/>
    <property type="molecule type" value="Genomic_DNA"/>
</dbReference>
<evidence type="ECO:0000313" key="5">
    <source>
        <dbReference type="Proteomes" id="UP000005835"/>
    </source>
</evidence>
<dbReference type="STRING" id="742823.HMPREF9465_01232"/>
<keyword evidence="2" id="KW-0418">Kinase</keyword>